<gene>
    <name evidence="6" type="ORF">CBOVIS_LOCUS4443</name>
</gene>
<dbReference type="SMART" id="SM00320">
    <property type="entry name" value="WD40"/>
    <property type="match status" value="6"/>
</dbReference>
<dbReference type="InterPro" id="IPR021772">
    <property type="entry name" value="WDR48/Bun107"/>
</dbReference>
<comment type="caution">
    <text evidence="6">The sequence shown here is derived from an EMBL/GenBank/DDBJ whole genome shotgun (WGS) entry which is preliminary data.</text>
</comment>
<dbReference type="CDD" id="cd00200">
    <property type="entry name" value="WD40"/>
    <property type="match status" value="1"/>
</dbReference>
<dbReference type="PRINTS" id="PR00320">
    <property type="entry name" value="GPROTEINBRPT"/>
</dbReference>
<dbReference type="Gene3D" id="2.130.10.10">
    <property type="entry name" value="YVTN repeat-like/Quinoprotein amine dehydrogenase"/>
    <property type="match status" value="2"/>
</dbReference>
<organism evidence="6 7">
    <name type="scientific">Caenorhabditis bovis</name>
    <dbReference type="NCBI Taxonomy" id="2654633"/>
    <lineage>
        <taxon>Eukaryota</taxon>
        <taxon>Metazoa</taxon>
        <taxon>Ecdysozoa</taxon>
        <taxon>Nematoda</taxon>
        <taxon>Chromadorea</taxon>
        <taxon>Rhabditida</taxon>
        <taxon>Rhabditina</taxon>
        <taxon>Rhabditomorpha</taxon>
        <taxon>Rhabditoidea</taxon>
        <taxon>Rhabditidae</taxon>
        <taxon>Peloderinae</taxon>
        <taxon>Caenorhabditis</taxon>
    </lineage>
</organism>
<comment type="similarity">
    <text evidence="1">Belongs to the WD repeat WDR48 family.</text>
</comment>
<protein>
    <recommendedName>
        <fullName evidence="2">WD repeat-containing protein 48 homolog</fullName>
    </recommendedName>
</protein>
<evidence type="ECO:0000256" key="5">
    <source>
        <dbReference type="PROSITE-ProRule" id="PRU00221"/>
    </source>
</evidence>
<dbReference type="InterPro" id="IPR036322">
    <property type="entry name" value="WD40_repeat_dom_sf"/>
</dbReference>
<feature type="repeat" description="WD" evidence="5">
    <location>
        <begin position="86"/>
        <end position="127"/>
    </location>
</feature>
<reference evidence="6 7" key="1">
    <citation type="submission" date="2020-04" db="EMBL/GenBank/DDBJ databases">
        <authorList>
            <person name="Laetsch R D."/>
            <person name="Stevens L."/>
            <person name="Kumar S."/>
            <person name="Blaxter L. M."/>
        </authorList>
    </citation>
    <scope>NUCLEOTIDE SEQUENCE [LARGE SCALE GENOMIC DNA]</scope>
</reference>
<dbReference type="GO" id="GO:0043130">
    <property type="term" value="F:ubiquitin binding"/>
    <property type="evidence" value="ECO:0007669"/>
    <property type="project" value="TreeGrafter"/>
</dbReference>
<evidence type="ECO:0000256" key="4">
    <source>
        <dbReference type="ARBA" id="ARBA00022737"/>
    </source>
</evidence>
<evidence type="ECO:0000256" key="1">
    <source>
        <dbReference type="ARBA" id="ARBA00006917"/>
    </source>
</evidence>
<dbReference type="Pfam" id="PF00400">
    <property type="entry name" value="WD40"/>
    <property type="match status" value="5"/>
</dbReference>
<evidence type="ECO:0000256" key="3">
    <source>
        <dbReference type="ARBA" id="ARBA00022574"/>
    </source>
</evidence>
<dbReference type="SUPFAM" id="SSF50978">
    <property type="entry name" value="WD40 repeat-like"/>
    <property type="match status" value="1"/>
</dbReference>
<feature type="repeat" description="WD" evidence="5">
    <location>
        <begin position="25"/>
        <end position="66"/>
    </location>
</feature>
<evidence type="ECO:0000313" key="7">
    <source>
        <dbReference type="Proteomes" id="UP000494206"/>
    </source>
</evidence>
<evidence type="ECO:0000313" key="6">
    <source>
        <dbReference type="EMBL" id="CAB3401737.1"/>
    </source>
</evidence>
<dbReference type="InterPro" id="IPR001680">
    <property type="entry name" value="WD40_rpt"/>
</dbReference>
<dbReference type="PANTHER" id="PTHR19862">
    <property type="entry name" value="WD REPEAT-CONTAINING PROTEIN 48"/>
    <property type="match status" value="1"/>
</dbReference>
<keyword evidence="3 5" id="KW-0853">WD repeat</keyword>
<dbReference type="AlphaFoldDB" id="A0A8S1ELQ7"/>
<accession>A0A8S1ELQ7</accession>
<evidence type="ECO:0000256" key="2">
    <source>
        <dbReference type="ARBA" id="ARBA00021538"/>
    </source>
</evidence>
<name>A0A8S1ELQ7_9PELO</name>
<sequence length="694" mass="77616">MTLSTNGNGTSSKKKISFIVRDEQEPQHRSAVSALQFDSNSNRLYTGGSDTIIRIWNVPQHKDAFSARGGVRSPGKACPVNFVAALEQHTDWINDMILCGQGKILISASNDTTIKVWNLDRENRNSCMNTIRAHRDYVSCLAYAPMVEKAVSASFDHSIYIYDIPSGVKITNNLIGSKDSIYSMATNPMNSVVLAAGTEKCIRLFDPRTNEKIMKLRGHTDNVRALVVSDDGMKAISAGSDATIRLWDIGQQRCVATCIAHQEGVWTLQVDSSFSTIYSAGKDKKVLRTKVGDITQSQLLFEDEAPVKKLLLNDRDNPTSIWAATWHSNIKRWSVRASAQLSIGDDENLLTSNSNGIHHSMYSNSSSSSSFMHAPLQTVPEIVIPGAASIKHHAVLNDKRHVVTRDSDGCVALYDVLAARKVADYGKRPIDEVLKEHFRKVFVPSWFSVDFKSGMLQITLDELDVFSAWLSAKDAGFEDVEKADVKVNYGGMMLRSLFEHWPHNDMANSDGENGDETQRATANFISLPEHTPFILCEGNGRPLLRMVVKDAAKEIEAGFLAENVPPWITDVVERRQLPKFMKMPFYLLPHPALNVKTPKKLVDEDRLSATEMLQVRKVMEHVYEKILNVNEGATLEQTHISSVVPSVPLNLIHTKLEMYCNDQKLDPDMDLRTVKHFIWKQGGELLLHYKPLKP</sequence>
<dbReference type="CDD" id="cd17041">
    <property type="entry name" value="Ubl_WDR48"/>
    <property type="match status" value="1"/>
</dbReference>
<dbReference type="PROSITE" id="PS50294">
    <property type="entry name" value="WD_REPEATS_REGION"/>
    <property type="match status" value="3"/>
</dbReference>
<dbReference type="InterPro" id="IPR015943">
    <property type="entry name" value="WD40/YVTN_repeat-like_dom_sf"/>
</dbReference>
<dbReference type="Proteomes" id="UP000494206">
    <property type="component" value="Unassembled WGS sequence"/>
</dbReference>
<dbReference type="OrthoDB" id="2421129at2759"/>
<feature type="repeat" description="WD" evidence="5">
    <location>
        <begin position="131"/>
        <end position="172"/>
    </location>
</feature>
<dbReference type="EMBL" id="CADEPM010000003">
    <property type="protein sequence ID" value="CAB3401737.1"/>
    <property type="molecule type" value="Genomic_DNA"/>
</dbReference>
<dbReference type="PANTHER" id="PTHR19862:SF14">
    <property type="entry name" value="WD REPEAT-CONTAINING PROTEIN 48"/>
    <property type="match status" value="1"/>
</dbReference>
<dbReference type="Pfam" id="PF11816">
    <property type="entry name" value="DUF3337"/>
    <property type="match status" value="1"/>
</dbReference>
<keyword evidence="7" id="KW-1185">Reference proteome</keyword>
<keyword evidence="4" id="KW-0677">Repeat</keyword>
<dbReference type="GO" id="GO:0000724">
    <property type="term" value="P:double-strand break repair via homologous recombination"/>
    <property type="evidence" value="ECO:0007669"/>
    <property type="project" value="TreeGrafter"/>
</dbReference>
<proteinExistence type="inferred from homology"/>
<dbReference type="InterPro" id="IPR019775">
    <property type="entry name" value="WD40_repeat_CS"/>
</dbReference>
<dbReference type="InterPro" id="IPR020472">
    <property type="entry name" value="WD40_PAC1"/>
</dbReference>
<feature type="repeat" description="WD" evidence="5">
    <location>
        <begin position="216"/>
        <end position="257"/>
    </location>
</feature>
<dbReference type="PROSITE" id="PS50082">
    <property type="entry name" value="WD_REPEATS_2"/>
    <property type="match status" value="4"/>
</dbReference>
<dbReference type="InterPro" id="IPR051246">
    <property type="entry name" value="WDR48"/>
</dbReference>
<dbReference type="PROSITE" id="PS00678">
    <property type="entry name" value="WD_REPEATS_1"/>
    <property type="match status" value="3"/>
</dbReference>